<sequence>MAKRRNTQVTSSDVNGVSNKEIALKKTTKTNSEIDVLQPDTVEPAQKKAKVIDGRVQVHGQHSTVLVSPKTAYIISKFK</sequence>
<name>F0NXR0_WEEVC</name>
<reference evidence="1 2" key="1">
    <citation type="journal article" date="2011" name="Stand. Genomic Sci.">
        <title>Complete genome sequence of Weeksella virosa type strain (9751).</title>
        <authorList>
            <person name="Lang E."/>
            <person name="Teshima H."/>
            <person name="Lucas S."/>
            <person name="Lapidus A."/>
            <person name="Hammon N."/>
            <person name="Deshpande S."/>
            <person name="Nolan M."/>
            <person name="Cheng J.F."/>
            <person name="Pitluck S."/>
            <person name="Liolios K."/>
            <person name="Pagani I."/>
            <person name="Mikhailova N."/>
            <person name="Ivanova N."/>
            <person name="Mavromatis K."/>
            <person name="Pati A."/>
            <person name="Tapia R."/>
            <person name="Han C."/>
            <person name="Goodwin L."/>
            <person name="Chen A."/>
            <person name="Palaniappan K."/>
            <person name="Land M."/>
            <person name="Hauser L."/>
            <person name="Chang Y.J."/>
            <person name="Jeffries C.D."/>
            <person name="Brambilla E.M."/>
            <person name="Kopitz M."/>
            <person name="Rohde M."/>
            <person name="Goker M."/>
            <person name="Tindall B.J."/>
            <person name="Detter J.C."/>
            <person name="Woyke T."/>
            <person name="Bristow J."/>
            <person name="Eisen J.A."/>
            <person name="Markowitz V."/>
            <person name="Hugenholtz P."/>
            <person name="Klenk H.P."/>
            <person name="Kyrpides N.C."/>
        </authorList>
    </citation>
    <scope>NUCLEOTIDE SEQUENCE [LARGE SCALE GENOMIC DNA]</scope>
    <source>
        <strain evidence="2">ATCC 43766 / DSM 16922 / JCM 21250 / NBRC 16016 / NCTC 11634 / CL345/78</strain>
    </source>
</reference>
<reference evidence="2" key="2">
    <citation type="journal article" date="2011" name="Stand. Genomic Sci.">
        <title>Complete genome sequence of Weeksella virosa type strain (9751T).</title>
        <authorList>
            <person name="Lang E."/>
            <person name="Teshima H."/>
            <person name="Lucas S."/>
            <person name="Lapidus A."/>
            <person name="Hammon N."/>
            <person name="Deshpande S."/>
            <person name="Nolan M."/>
            <person name="Cheng J."/>
            <person name="Pitluck S."/>
            <person name="Liolios K."/>
            <person name="Pagani I."/>
            <person name="Mikhailova N."/>
            <person name="Ivanova N."/>
            <person name="Mavromatis K."/>
            <person name="Pati A."/>
            <person name="Tapia R."/>
            <person name="Han C."/>
            <person name="Goodwin L."/>
            <person name="Chen A."/>
            <person name="Palaniappan K."/>
            <person name="Land M."/>
            <person name="Hauser L."/>
            <person name="Chang Y."/>
            <person name="Jeffries C."/>
            <person name="Brambilla E."/>
            <person name="Kopitz M."/>
            <person name="Rohde M."/>
            <person name="Goker M."/>
            <person name="Tindall B."/>
            <person name="Detter J."/>
            <person name="Woyke T."/>
            <person name="Bristow J."/>
            <person name="Eisen J."/>
            <person name="Markowitz V."/>
            <person name="Hugenholtz P."/>
            <person name="Klenk H."/>
            <person name="Kyrpides N."/>
        </authorList>
    </citation>
    <scope>NUCLEOTIDE SEQUENCE [LARGE SCALE GENOMIC DNA]</scope>
    <source>
        <strain evidence="2">ATCC 43766 / DSM 16922 / JCM 21250 / NBRC 16016 / NCTC 11634 / CL345/78</strain>
    </source>
</reference>
<dbReference type="KEGG" id="wvi:Weevi_0245"/>
<dbReference type="HOGENOM" id="CLU_2605167_0_0_10"/>
<organism evidence="1 2">
    <name type="scientific">Weeksella virosa (strain ATCC 43766 / DSM 16922 / JCM 21250 / CCUG 30538 / CDC 9751 / IAM 14551 / NBRC 16016 / NCTC 11634 / CL345/78)</name>
    <dbReference type="NCBI Taxonomy" id="865938"/>
    <lineage>
        <taxon>Bacteria</taxon>
        <taxon>Pseudomonadati</taxon>
        <taxon>Bacteroidota</taxon>
        <taxon>Flavobacteriia</taxon>
        <taxon>Flavobacteriales</taxon>
        <taxon>Weeksellaceae</taxon>
        <taxon>Weeksella</taxon>
    </lineage>
</organism>
<protein>
    <submittedName>
        <fullName evidence="1">Erythronolide synthase</fullName>
    </submittedName>
</protein>
<dbReference type="EMBL" id="CP002455">
    <property type="protein sequence ID" value="ADX66967.1"/>
    <property type="molecule type" value="Genomic_DNA"/>
</dbReference>
<accession>F0NXR0</accession>
<evidence type="ECO:0000313" key="1">
    <source>
        <dbReference type="EMBL" id="ADX66967.1"/>
    </source>
</evidence>
<dbReference type="RefSeq" id="WP_013597359.1">
    <property type="nucleotide sequence ID" value="NC_015144.1"/>
</dbReference>
<dbReference type="AlphaFoldDB" id="F0NXR0"/>
<evidence type="ECO:0000313" key="2">
    <source>
        <dbReference type="Proteomes" id="UP000008641"/>
    </source>
</evidence>
<dbReference type="STRING" id="865938.Weevi_0245"/>
<proteinExistence type="predicted"/>
<keyword evidence="2" id="KW-1185">Reference proteome</keyword>
<dbReference type="Proteomes" id="UP000008641">
    <property type="component" value="Chromosome"/>
</dbReference>
<gene>
    <name evidence="1" type="ordered locus">Weevi_0245</name>
</gene>